<name>A0A7L2AKN5_9GRUI</name>
<dbReference type="Pfam" id="PF02171">
    <property type="entry name" value="Piwi"/>
    <property type="match status" value="1"/>
</dbReference>
<dbReference type="OrthoDB" id="445936at2759"/>
<dbReference type="AlphaFoldDB" id="A0A7L2AKN5"/>
<dbReference type="EMBL" id="VXBZ01004272">
    <property type="protein sequence ID" value="NXP47663.1"/>
    <property type="molecule type" value="Genomic_DNA"/>
</dbReference>
<evidence type="ECO:0000313" key="2">
    <source>
        <dbReference type="EMBL" id="NXP47663.1"/>
    </source>
</evidence>
<dbReference type="Gene3D" id="3.40.50.2300">
    <property type="match status" value="1"/>
</dbReference>
<gene>
    <name evidence="2" type="primary">Piwil2</name>
    <name evidence="2" type="ORF">HELFUL_R11446</name>
</gene>
<evidence type="ECO:0000313" key="3">
    <source>
        <dbReference type="Proteomes" id="UP000590868"/>
    </source>
</evidence>
<reference evidence="2 3" key="1">
    <citation type="submission" date="2019-09" db="EMBL/GenBank/DDBJ databases">
        <title>Bird 10,000 Genomes (B10K) Project - Family phase.</title>
        <authorList>
            <person name="Zhang G."/>
        </authorList>
    </citation>
    <scope>NUCLEOTIDE SEQUENCE [LARGE SCALE GENOMIC DNA]</scope>
    <source>
        <strain evidence="2">B10K-DU-001-55</strain>
        <tissue evidence="2">Muscle</tissue>
    </source>
</reference>
<organism evidence="2 3">
    <name type="scientific">Heliornis fulica</name>
    <name type="common">sungrebe</name>
    <dbReference type="NCBI Taxonomy" id="54369"/>
    <lineage>
        <taxon>Eukaryota</taxon>
        <taxon>Metazoa</taxon>
        <taxon>Chordata</taxon>
        <taxon>Craniata</taxon>
        <taxon>Vertebrata</taxon>
        <taxon>Euteleostomi</taxon>
        <taxon>Archelosauria</taxon>
        <taxon>Archosauria</taxon>
        <taxon>Dinosauria</taxon>
        <taxon>Saurischia</taxon>
        <taxon>Theropoda</taxon>
        <taxon>Coelurosauria</taxon>
        <taxon>Aves</taxon>
        <taxon>Neognathae</taxon>
        <taxon>Neoaves</taxon>
        <taxon>Gruiformes</taxon>
        <taxon>Heliornithidae</taxon>
        <taxon>Heliornis</taxon>
    </lineage>
</organism>
<dbReference type="Proteomes" id="UP000590868">
    <property type="component" value="Unassembled WGS sequence"/>
</dbReference>
<dbReference type="PROSITE" id="PS50822">
    <property type="entry name" value="PIWI"/>
    <property type="match status" value="1"/>
</dbReference>
<dbReference type="PANTHER" id="PTHR22891">
    <property type="entry name" value="EUKARYOTIC TRANSLATION INITIATION FACTOR 2C"/>
    <property type="match status" value="1"/>
</dbReference>
<keyword evidence="3" id="KW-1185">Reference proteome</keyword>
<dbReference type="GO" id="GO:0003676">
    <property type="term" value="F:nucleic acid binding"/>
    <property type="evidence" value="ECO:0007669"/>
    <property type="project" value="InterPro"/>
</dbReference>
<evidence type="ECO:0000259" key="1">
    <source>
        <dbReference type="PROSITE" id="PS50822"/>
    </source>
</evidence>
<protein>
    <submittedName>
        <fullName evidence="2">PIWL2 protein</fullName>
    </submittedName>
</protein>
<comment type="caution">
    <text evidence="2">The sequence shown here is derived from an EMBL/GenBank/DDBJ whole genome shotgun (WGS) entry which is preliminary data.</text>
</comment>
<feature type="non-terminal residue" evidence="2">
    <location>
        <position position="1"/>
    </location>
</feature>
<feature type="domain" description="Piwi" evidence="1">
    <location>
        <begin position="181"/>
        <end position="250"/>
    </location>
</feature>
<proteinExistence type="predicted"/>
<dbReference type="InterPro" id="IPR012337">
    <property type="entry name" value="RNaseH-like_sf"/>
</dbReference>
<dbReference type="InterPro" id="IPR003165">
    <property type="entry name" value="Piwi"/>
</dbReference>
<sequence>MIMIVPELAFMTGVPDMKNSRMEKDMMQDLILSPRQKYQRLTSLLCRIKDSKEASEELRGWGLRLDLDICRVEGRILPMERINLRHNSFFPNKDLSWNKEVMREASISTINMNFWLLIYPTRLQGLAKDLVTTMESLCTPLGMRVSRPTVVELEDDRVDTYARSIQNASVYMVRSGDRVQLLLCIMSSSSNDLYRTIKRLCCMEYSVPSQVISAQSLTGPPSKTRSVVQKVLLQINCKLGGELWGVDIPL</sequence>
<accession>A0A7L2AKN5</accession>
<dbReference type="SUPFAM" id="SSF53098">
    <property type="entry name" value="Ribonuclease H-like"/>
    <property type="match status" value="1"/>
</dbReference>
<feature type="non-terminal residue" evidence="2">
    <location>
        <position position="250"/>
    </location>
</feature>